<protein>
    <submittedName>
        <fullName evidence="1">Uncharacterized protein</fullName>
    </submittedName>
</protein>
<proteinExistence type="predicted"/>
<name>A0AAD9K259_9ANNE</name>
<evidence type="ECO:0000313" key="2">
    <source>
        <dbReference type="Proteomes" id="UP001208570"/>
    </source>
</evidence>
<accession>A0AAD9K259</accession>
<organism evidence="1 2">
    <name type="scientific">Paralvinella palmiformis</name>
    <dbReference type="NCBI Taxonomy" id="53620"/>
    <lineage>
        <taxon>Eukaryota</taxon>
        <taxon>Metazoa</taxon>
        <taxon>Spiralia</taxon>
        <taxon>Lophotrochozoa</taxon>
        <taxon>Annelida</taxon>
        <taxon>Polychaeta</taxon>
        <taxon>Sedentaria</taxon>
        <taxon>Canalipalpata</taxon>
        <taxon>Terebellida</taxon>
        <taxon>Terebelliformia</taxon>
        <taxon>Alvinellidae</taxon>
        <taxon>Paralvinella</taxon>
    </lineage>
</organism>
<gene>
    <name evidence="1" type="ORF">LSH36_81g07036</name>
</gene>
<dbReference type="EMBL" id="JAODUP010000081">
    <property type="protein sequence ID" value="KAK2163367.1"/>
    <property type="molecule type" value="Genomic_DNA"/>
</dbReference>
<keyword evidence="2" id="KW-1185">Reference proteome</keyword>
<dbReference type="Proteomes" id="UP001208570">
    <property type="component" value="Unassembled WGS sequence"/>
</dbReference>
<reference evidence="1" key="1">
    <citation type="journal article" date="2023" name="Mol. Biol. Evol.">
        <title>Third-Generation Sequencing Reveals the Adaptive Role of the Epigenome in Three Deep-Sea Polychaetes.</title>
        <authorList>
            <person name="Perez M."/>
            <person name="Aroh O."/>
            <person name="Sun Y."/>
            <person name="Lan Y."/>
            <person name="Juniper S.K."/>
            <person name="Young C.R."/>
            <person name="Angers B."/>
            <person name="Qian P.Y."/>
        </authorList>
    </citation>
    <scope>NUCLEOTIDE SEQUENCE</scope>
    <source>
        <strain evidence="1">P08H-3</strain>
    </source>
</reference>
<sequence length="119" mass="13873">MESVPNIRSVLDYDYQFAGIDDKFAAVEQSLNKSCDFLEALIHKLSVIKDRINEARGMSRLDLVHMLKKRLSILKCLYKVYYVMSEQQSDQLLFLDNERQHGHTPTASDAYHEDFTSRQ</sequence>
<dbReference type="AlphaFoldDB" id="A0AAD9K259"/>
<evidence type="ECO:0000313" key="1">
    <source>
        <dbReference type="EMBL" id="KAK2163367.1"/>
    </source>
</evidence>
<comment type="caution">
    <text evidence="1">The sequence shown here is derived from an EMBL/GenBank/DDBJ whole genome shotgun (WGS) entry which is preliminary data.</text>
</comment>